<comment type="caution">
    <text evidence="2">The sequence shown here is derived from an EMBL/GenBank/DDBJ whole genome shotgun (WGS) entry which is preliminary data.</text>
</comment>
<dbReference type="EMBL" id="BSXT01000869">
    <property type="protein sequence ID" value="GMF35395.1"/>
    <property type="molecule type" value="Genomic_DNA"/>
</dbReference>
<dbReference type="InterPro" id="IPR018289">
    <property type="entry name" value="MULE_transposase_dom"/>
</dbReference>
<dbReference type="Proteomes" id="UP001165121">
    <property type="component" value="Unassembled WGS sequence"/>
</dbReference>
<evidence type="ECO:0000259" key="1">
    <source>
        <dbReference type="Pfam" id="PF10551"/>
    </source>
</evidence>
<organism evidence="2 3">
    <name type="scientific">Phytophthora fragariaefolia</name>
    <dbReference type="NCBI Taxonomy" id="1490495"/>
    <lineage>
        <taxon>Eukaryota</taxon>
        <taxon>Sar</taxon>
        <taxon>Stramenopiles</taxon>
        <taxon>Oomycota</taxon>
        <taxon>Peronosporomycetes</taxon>
        <taxon>Peronosporales</taxon>
        <taxon>Peronosporaceae</taxon>
        <taxon>Phytophthora</taxon>
    </lineage>
</organism>
<accession>A0A9W7CLB5</accession>
<reference evidence="2" key="1">
    <citation type="submission" date="2023-04" db="EMBL/GenBank/DDBJ databases">
        <title>Phytophthora fragariaefolia NBRC 109709.</title>
        <authorList>
            <person name="Ichikawa N."/>
            <person name="Sato H."/>
            <person name="Tonouchi N."/>
        </authorList>
    </citation>
    <scope>NUCLEOTIDE SEQUENCE</scope>
    <source>
        <strain evidence="2">NBRC 109709</strain>
    </source>
</reference>
<dbReference type="Pfam" id="PF10551">
    <property type="entry name" value="MULE"/>
    <property type="match status" value="1"/>
</dbReference>
<evidence type="ECO:0000313" key="3">
    <source>
        <dbReference type="Proteomes" id="UP001165121"/>
    </source>
</evidence>
<protein>
    <submittedName>
        <fullName evidence="2">Unnamed protein product</fullName>
    </submittedName>
</protein>
<gene>
    <name evidence="2" type="ORF">Pfra01_000935800</name>
</gene>
<name>A0A9W7CLB5_9STRA</name>
<dbReference type="OrthoDB" id="125095at2759"/>
<keyword evidence="3" id="KW-1185">Reference proteome</keyword>
<sequence length="203" mass="23594">MTNILNDFAKCRAEDGMKPARICHAMIARFDLDENSLPSLSQVQAYVHYYTKTKLHRHDTYNKIAEQVKGLKGSDDDPFLVLLRNFNHDPSTFVFHMDATFKLNQVDYPVLVCGISDKSRTFHIVALFITSQRREQGYTHALASLRRAYTDVTGLQLKLKWVMGDAEDAQYMAFENVFAVDSSYKYLMCFYHVMTKIQEKRRE</sequence>
<dbReference type="AlphaFoldDB" id="A0A9W7CLB5"/>
<evidence type="ECO:0000313" key="2">
    <source>
        <dbReference type="EMBL" id="GMF35395.1"/>
    </source>
</evidence>
<proteinExistence type="predicted"/>
<feature type="domain" description="MULE transposase" evidence="1">
    <location>
        <begin position="94"/>
        <end position="195"/>
    </location>
</feature>